<name>A0A3P7IHM5_STRVU</name>
<dbReference type="OrthoDB" id="5820733at2759"/>
<proteinExistence type="predicted"/>
<dbReference type="AlphaFoldDB" id="A0A3P7IHM5"/>
<accession>A0A3P7IHM5</accession>
<evidence type="ECO:0000313" key="1">
    <source>
        <dbReference type="EMBL" id="VDM72500.1"/>
    </source>
</evidence>
<sequence>MATDKRLKQLERDCHLAKIGEAECENRSAVEDAWKDFTKLSDQYRDVRRKWRLLHNAMLSDLSGRQAMS</sequence>
<keyword evidence="2" id="KW-1185">Reference proteome</keyword>
<reference evidence="1 2" key="1">
    <citation type="submission" date="2018-11" db="EMBL/GenBank/DDBJ databases">
        <authorList>
            <consortium name="Pathogen Informatics"/>
        </authorList>
    </citation>
    <scope>NUCLEOTIDE SEQUENCE [LARGE SCALE GENOMIC DNA]</scope>
</reference>
<protein>
    <submittedName>
        <fullName evidence="1">Uncharacterized protein</fullName>
    </submittedName>
</protein>
<organism evidence="1 2">
    <name type="scientific">Strongylus vulgaris</name>
    <name type="common">Blood worm</name>
    <dbReference type="NCBI Taxonomy" id="40348"/>
    <lineage>
        <taxon>Eukaryota</taxon>
        <taxon>Metazoa</taxon>
        <taxon>Ecdysozoa</taxon>
        <taxon>Nematoda</taxon>
        <taxon>Chromadorea</taxon>
        <taxon>Rhabditida</taxon>
        <taxon>Rhabditina</taxon>
        <taxon>Rhabditomorpha</taxon>
        <taxon>Strongyloidea</taxon>
        <taxon>Strongylidae</taxon>
        <taxon>Strongylus</taxon>
    </lineage>
</organism>
<evidence type="ECO:0000313" key="2">
    <source>
        <dbReference type="Proteomes" id="UP000270094"/>
    </source>
</evidence>
<dbReference type="Proteomes" id="UP000270094">
    <property type="component" value="Unassembled WGS sequence"/>
</dbReference>
<dbReference type="EMBL" id="UYYB01025623">
    <property type="protein sequence ID" value="VDM72500.1"/>
    <property type="molecule type" value="Genomic_DNA"/>
</dbReference>
<gene>
    <name evidence="1" type="ORF">SVUK_LOCUS7498</name>
</gene>